<reference evidence="2" key="1">
    <citation type="journal article" date="2018" name="Nat. Genet.">
        <title>Extensive intraspecific gene order and gene structural variations between Mo17 and other maize genomes.</title>
        <authorList>
            <person name="Sun S."/>
            <person name="Zhou Y."/>
            <person name="Chen J."/>
            <person name="Shi J."/>
            <person name="Zhao H."/>
            <person name="Zhao H."/>
            <person name="Song W."/>
            <person name="Zhang M."/>
            <person name="Cui Y."/>
            <person name="Dong X."/>
            <person name="Liu H."/>
            <person name="Ma X."/>
            <person name="Jiao Y."/>
            <person name="Wang B."/>
            <person name="Wei X."/>
            <person name="Stein J.C."/>
            <person name="Glaubitz J.C."/>
            <person name="Lu F."/>
            <person name="Yu G."/>
            <person name="Liang C."/>
            <person name="Fengler K."/>
            <person name="Li B."/>
            <person name="Rafalski A."/>
            <person name="Schnable P.S."/>
            <person name="Ware D.H."/>
            <person name="Buckler E.S."/>
            <person name="Lai J."/>
        </authorList>
    </citation>
    <scope>NUCLEOTIDE SEQUENCE [LARGE SCALE GENOMIC DNA]</scope>
    <source>
        <tissue evidence="2">Seedling</tissue>
    </source>
</reference>
<dbReference type="EMBL" id="NCVQ01000001">
    <property type="protein sequence ID" value="PWZ57964.1"/>
    <property type="molecule type" value="Genomic_DNA"/>
</dbReference>
<proteinExistence type="predicted"/>
<evidence type="ECO:0000256" key="1">
    <source>
        <dbReference type="SAM" id="SignalP"/>
    </source>
</evidence>
<name>A0A317YJJ4_MAIZE</name>
<dbReference type="ExpressionAtlas" id="A0A317YJJ4">
    <property type="expression patterns" value="baseline and differential"/>
</dbReference>
<protein>
    <submittedName>
        <fullName evidence="2">Uncharacterized protein</fullName>
    </submittedName>
</protein>
<dbReference type="AlphaFoldDB" id="A0A317YJJ4"/>
<dbReference type="PANTHER" id="PTHR38360">
    <property type="entry name" value="OS03G0120000 PROTEIN"/>
    <property type="match status" value="1"/>
</dbReference>
<evidence type="ECO:0000313" key="2">
    <source>
        <dbReference type="EMBL" id="PWZ57964.1"/>
    </source>
</evidence>
<keyword evidence="1" id="KW-0732">Signal</keyword>
<dbReference type="Proteomes" id="UP000251960">
    <property type="component" value="Chromosome 1"/>
</dbReference>
<feature type="chain" id="PRO_5016412330" evidence="1">
    <location>
        <begin position="23"/>
        <end position="92"/>
    </location>
</feature>
<gene>
    <name evidence="2" type="ORF">Zm00014a_012797</name>
</gene>
<organism evidence="2">
    <name type="scientific">Zea mays</name>
    <name type="common">Maize</name>
    <dbReference type="NCBI Taxonomy" id="4577"/>
    <lineage>
        <taxon>Eukaryota</taxon>
        <taxon>Viridiplantae</taxon>
        <taxon>Streptophyta</taxon>
        <taxon>Embryophyta</taxon>
        <taxon>Tracheophyta</taxon>
        <taxon>Spermatophyta</taxon>
        <taxon>Magnoliopsida</taxon>
        <taxon>Liliopsida</taxon>
        <taxon>Poales</taxon>
        <taxon>Poaceae</taxon>
        <taxon>PACMAD clade</taxon>
        <taxon>Panicoideae</taxon>
        <taxon>Andropogonodae</taxon>
        <taxon>Andropogoneae</taxon>
        <taxon>Tripsacinae</taxon>
        <taxon>Zea</taxon>
    </lineage>
</organism>
<dbReference type="PANTHER" id="PTHR38360:SF1">
    <property type="entry name" value="F12P19.7"/>
    <property type="match status" value="1"/>
</dbReference>
<comment type="caution">
    <text evidence="2">The sequence shown here is derived from an EMBL/GenBank/DDBJ whole genome shotgun (WGS) entry which is preliminary data.</text>
</comment>
<feature type="signal peptide" evidence="1">
    <location>
        <begin position="1"/>
        <end position="22"/>
    </location>
</feature>
<accession>A0A317YJJ4</accession>
<sequence>MAAVRRCCLLAAVLLWAALASAAAPVVTGPVSRVEDATMFRIYYGQSFKNTSKMASKTKYCTGRIKSFVIPLASFSVDTTTSPVSFFEVSNA</sequence>